<gene>
    <name evidence="2" type="ORF">ACFQH9_03495</name>
</gene>
<comment type="caution">
    <text evidence="2">The sequence shown here is derived from an EMBL/GenBank/DDBJ whole genome shotgun (WGS) entry which is preliminary data.</text>
</comment>
<evidence type="ECO:0000313" key="2">
    <source>
        <dbReference type="EMBL" id="MFC5947342.1"/>
    </source>
</evidence>
<dbReference type="InterPro" id="IPR037523">
    <property type="entry name" value="VOC_core"/>
</dbReference>
<organism evidence="2 3">
    <name type="scientific">Pseudonocardia lutea</name>
    <dbReference type="NCBI Taxonomy" id="2172015"/>
    <lineage>
        <taxon>Bacteria</taxon>
        <taxon>Bacillati</taxon>
        <taxon>Actinomycetota</taxon>
        <taxon>Actinomycetes</taxon>
        <taxon>Pseudonocardiales</taxon>
        <taxon>Pseudonocardiaceae</taxon>
        <taxon>Pseudonocardia</taxon>
    </lineage>
</organism>
<reference evidence="3" key="1">
    <citation type="journal article" date="2019" name="Int. J. Syst. Evol. Microbiol.">
        <title>The Global Catalogue of Microorganisms (GCM) 10K type strain sequencing project: providing services to taxonomists for standard genome sequencing and annotation.</title>
        <authorList>
            <consortium name="The Broad Institute Genomics Platform"/>
            <consortium name="The Broad Institute Genome Sequencing Center for Infectious Disease"/>
            <person name="Wu L."/>
            <person name="Ma J."/>
        </authorList>
    </citation>
    <scope>NUCLEOTIDE SEQUENCE [LARGE SCALE GENOMIC DNA]</scope>
    <source>
        <strain evidence="3">CGMCC 4.7397</strain>
    </source>
</reference>
<feature type="domain" description="VOC" evidence="1">
    <location>
        <begin position="4"/>
        <end position="122"/>
    </location>
</feature>
<dbReference type="SUPFAM" id="SSF54593">
    <property type="entry name" value="Glyoxalase/Bleomycin resistance protein/Dihydroxybiphenyl dioxygenase"/>
    <property type="match status" value="1"/>
</dbReference>
<dbReference type="InterPro" id="IPR029068">
    <property type="entry name" value="Glyas_Bleomycin-R_OHBP_Dase"/>
</dbReference>
<evidence type="ECO:0000313" key="3">
    <source>
        <dbReference type="Proteomes" id="UP001596119"/>
    </source>
</evidence>
<name>A0ABW1I4P6_9PSEU</name>
<dbReference type="RefSeq" id="WP_379564104.1">
    <property type="nucleotide sequence ID" value="NZ_JBHSQK010000007.1"/>
</dbReference>
<dbReference type="CDD" id="cd08351">
    <property type="entry name" value="ChaP_like"/>
    <property type="match status" value="1"/>
</dbReference>
<dbReference type="EMBL" id="JBHSQK010000007">
    <property type="protein sequence ID" value="MFC5947342.1"/>
    <property type="molecule type" value="Genomic_DNA"/>
</dbReference>
<dbReference type="Proteomes" id="UP001596119">
    <property type="component" value="Unassembled WGS sequence"/>
</dbReference>
<accession>A0ABW1I4P6</accession>
<proteinExistence type="predicted"/>
<dbReference type="Gene3D" id="3.10.180.10">
    <property type="entry name" value="2,3-Dihydroxybiphenyl 1,2-Dioxygenase, domain 1"/>
    <property type="match status" value="1"/>
</dbReference>
<dbReference type="PROSITE" id="PS51819">
    <property type="entry name" value="VOC"/>
    <property type="match status" value="1"/>
</dbReference>
<evidence type="ECO:0000259" key="1">
    <source>
        <dbReference type="PROSITE" id="PS51819"/>
    </source>
</evidence>
<sequence>MAVELNHTIVASKDKVAGAEFLAELLGLPEPQPFGPFQVVTLAHGLSLDFASTDEDVHPQHYAFLVTEAEFDQILARITDQGIRYWAEPHPPHREGEINTRDGGRGLYFASPDGHYLEILTRPYGSGG</sequence>
<keyword evidence="3" id="KW-1185">Reference proteome</keyword>
<protein>
    <submittedName>
        <fullName evidence="2">VOC family protein</fullName>
    </submittedName>
</protein>